<accession>A0A0P7YMZ6</accession>
<dbReference type="Proteomes" id="UP000050465">
    <property type="component" value="Unassembled WGS sequence"/>
</dbReference>
<protein>
    <submittedName>
        <fullName evidence="3">Phosphatidylserine/phosphatidylglycerophosphate/ cardiolipin synthases-related enzyme</fullName>
    </submittedName>
</protein>
<feature type="region of interest" description="Disordered" evidence="1">
    <location>
        <begin position="312"/>
        <end position="331"/>
    </location>
</feature>
<dbReference type="AlphaFoldDB" id="A0A0P7YMZ6"/>
<comment type="caution">
    <text evidence="3">The sequence shown here is derived from an EMBL/GenBank/DDBJ whole genome shotgun (WGS) entry which is preliminary data.</text>
</comment>
<evidence type="ECO:0000313" key="4">
    <source>
        <dbReference type="Proteomes" id="UP000050465"/>
    </source>
</evidence>
<dbReference type="STRING" id="1666911.HLUCCA11_23120"/>
<evidence type="ECO:0000259" key="2">
    <source>
        <dbReference type="Pfam" id="PF13091"/>
    </source>
</evidence>
<dbReference type="Pfam" id="PF13091">
    <property type="entry name" value="PLDc_2"/>
    <property type="match status" value="1"/>
</dbReference>
<organism evidence="3 4">
    <name type="scientific">Phormidesmis priestleyi Ana</name>
    <dbReference type="NCBI Taxonomy" id="1666911"/>
    <lineage>
        <taxon>Bacteria</taxon>
        <taxon>Bacillati</taxon>
        <taxon>Cyanobacteriota</taxon>
        <taxon>Cyanophyceae</taxon>
        <taxon>Leptolyngbyales</taxon>
        <taxon>Leptolyngbyaceae</taxon>
        <taxon>Phormidesmis</taxon>
    </lineage>
</organism>
<dbReference type="Gene3D" id="3.30.870.10">
    <property type="entry name" value="Endonuclease Chain A"/>
    <property type="match status" value="1"/>
</dbReference>
<proteinExistence type="predicted"/>
<feature type="domain" description="Phospholipase D-like" evidence="2">
    <location>
        <begin position="367"/>
        <end position="468"/>
    </location>
</feature>
<evidence type="ECO:0000313" key="3">
    <source>
        <dbReference type="EMBL" id="KPQ31732.1"/>
    </source>
</evidence>
<reference evidence="3 4" key="1">
    <citation type="submission" date="2015-09" db="EMBL/GenBank/DDBJ databases">
        <title>Identification and resolution of microdiversity through metagenomic sequencing of parallel consortia.</title>
        <authorList>
            <person name="Nelson W.C."/>
            <person name="Romine M.F."/>
            <person name="Lindemann S.R."/>
        </authorList>
    </citation>
    <scope>NUCLEOTIDE SEQUENCE [LARGE SCALE GENOMIC DNA]</scope>
    <source>
        <strain evidence="3">Ana</strain>
    </source>
</reference>
<gene>
    <name evidence="3" type="ORF">HLUCCA11_23120</name>
</gene>
<name>A0A0P7YMZ6_9CYAN</name>
<dbReference type="EMBL" id="LJZR01000086">
    <property type="protein sequence ID" value="KPQ31732.1"/>
    <property type="molecule type" value="Genomic_DNA"/>
</dbReference>
<evidence type="ECO:0000256" key="1">
    <source>
        <dbReference type="SAM" id="MobiDB-lite"/>
    </source>
</evidence>
<dbReference type="SUPFAM" id="SSF56024">
    <property type="entry name" value="Phospholipase D/nuclease"/>
    <property type="match status" value="1"/>
</dbReference>
<dbReference type="InterPro" id="IPR025202">
    <property type="entry name" value="PLD-like_dom"/>
</dbReference>
<sequence>MIWQKSEILNSQELHPYDNRVGFDLVCCKQVGLPVYIITVKALTQLHKPIPPIAENVLKSIDIGLSSEEEIAGVLGLDSSTVREVMVNLRLSEDIDLVAPASSSFQVWTLTKKGTRTLREAKIIIPEERSFDIRFDGLLRVSHFSEAQLLKPRDLRNIGIVELEPSPKSSPELSDLKLKEINSFIQSLEKDRKTKLPKKRDLLALTKIERRQRLFLPATALVYKADSSDEIQVAFIIDGIPFPEYEAAFARSGGIEKLRIAEALIQSEPRKLASEVLGQEFVAQAFNDRAASLKKEITIAQAKIRAQIETTQEKLESSDNSDEKQTLAQELKKAQEEIDQLQQQLKSAAKSSVQYLEMYEHRPMLEKALKESKKRLMILSPWIRAVAVNNLFLQQFEDLLKRNVQVHIGYGFGDKDNDRNSSDIQAERRLEELARKYSETFTFQRWGDTHAKILISDSQFEITTSFNWLSFRGARDRAFRNERGTLVSDPQKVDELYDSLLIRFAKESCSTPASRKMEASLYPHLEKPKKLVLKDVRKPKPKIVRIERN</sequence>